<name>A0A0M0LCQ7_9BACL</name>
<dbReference type="Gene3D" id="3.40.630.30">
    <property type="match status" value="1"/>
</dbReference>
<gene>
    <name evidence="2" type="ORF">AMD00_09515</name>
</gene>
<dbReference type="OrthoDB" id="9797178at2"/>
<organism evidence="2 3">
    <name type="scientific">Viridibacillus arvi</name>
    <dbReference type="NCBI Taxonomy" id="263475"/>
    <lineage>
        <taxon>Bacteria</taxon>
        <taxon>Bacillati</taxon>
        <taxon>Bacillota</taxon>
        <taxon>Bacilli</taxon>
        <taxon>Bacillales</taxon>
        <taxon>Caryophanaceae</taxon>
        <taxon>Viridibacillus</taxon>
    </lineage>
</organism>
<dbReference type="PANTHER" id="PTHR43617">
    <property type="entry name" value="L-AMINO ACID N-ACETYLTRANSFERASE"/>
    <property type="match status" value="1"/>
</dbReference>
<reference evidence="3" key="1">
    <citation type="submission" date="2015-08" db="EMBL/GenBank/DDBJ databases">
        <title>Fjat-10028 dsm 16317.</title>
        <authorList>
            <person name="Liu B."/>
            <person name="Wang J."/>
            <person name="Zhu Y."/>
            <person name="Liu G."/>
            <person name="Chen Q."/>
            <person name="Chen Z."/>
            <person name="Lan J."/>
            <person name="Che J."/>
            <person name="Ge C."/>
            <person name="Shi H."/>
            <person name="Pan Z."/>
            <person name="Liu X."/>
        </authorList>
    </citation>
    <scope>NUCLEOTIDE SEQUENCE [LARGE SCALE GENOMIC DNA]</scope>
    <source>
        <strain evidence="3">DSM 16317</strain>
    </source>
</reference>
<dbReference type="STRING" id="263475.AMD00_09515"/>
<dbReference type="CDD" id="cd04301">
    <property type="entry name" value="NAT_SF"/>
    <property type="match status" value="1"/>
</dbReference>
<accession>A0A0M0LCQ7</accession>
<comment type="caution">
    <text evidence="2">The sequence shown here is derived from an EMBL/GenBank/DDBJ whole genome shotgun (WGS) entry which is preliminary data.</text>
</comment>
<dbReference type="GeneID" id="301136341"/>
<dbReference type="InterPro" id="IPR000182">
    <property type="entry name" value="GNAT_dom"/>
</dbReference>
<dbReference type="Pfam" id="PF00583">
    <property type="entry name" value="Acetyltransf_1"/>
    <property type="match status" value="1"/>
</dbReference>
<dbReference type="PROSITE" id="PS51186">
    <property type="entry name" value="GNAT"/>
    <property type="match status" value="1"/>
</dbReference>
<keyword evidence="3" id="KW-1185">Reference proteome</keyword>
<dbReference type="Proteomes" id="UP000036867">
    <property type="component" value="Unassembled WGS sequence"/>
</dbReference>
<dbReference type="InterPro" id="IPR050276">
    <property type="entry name" value="MshD_Acetyltransferase"/>
</dbReference>
<dbReference type="RefSeq" id="WP_053416854.1">
    <property type="nucleotide sequence ID" value="NZ_LILB01000005.1"/>
</dbReference>
<dbReference type="SUPFAM" id="SSF55729">
    <property type="entry name" value="Acyl-CoA N-acyltransferases (Nat)"/>
    <property type="match status" value="1"/>
</dbReference>
<evidence type="ECO:0000259" key="1">
    <source>
        <dbReference type="PROSITE" id="PS51186"/>
    </source>
</evidence>
<evidence type="ECO:0000313" key="2">
    <source>
        <dbReference type="EMBL" id="KOO48672.1"/>
    </source>
</evidence>
<dbReference type="EMBL" id="LILB01000005">
    <property type="protein sequence ID" value="KOO48672.1"/>
    <property type="molecule type" value="Genomic_DNA"/>
</dbReference>
<proteinExistence type="predicted"/>
<protein>
    <submittedName>
        <fullName evidence="2">GCN5 family acetyltransferase</fullName>
    </submittedName>
</protein>
<dbReference type="PATRIC" id="fig|263475.3.peg.3110"/>
<dbReference type="GO" id="GO:0016747">
    <property type="term" value="F:acyltransferase activity, transferring groups other than amino-acyl groups"/>
    <property type="evidence" value="ECO:0007669"/>
    <property type="project" value="InterPro"/>
</dbReference>
<sequence>MNITIRQEQPSDYKVTEDVVQKAFANMEFSDKTEHELVGRLRKSDAFIPQLSIVALDNDEVIGHILLTKINIINEDQSTESLALAPVSVLPEYQNKGIGKLLINTSLEKARELGYNSVVVLGHPDYYPKFGFKKASTWKIKAPFEVPDDAFMALKLSDDALSNVSGVVEYSSAFFG</sequence>
<dbReference type="AlphaFoldDB" id="A0A0M0LCQ7"/>
<evidence type="ECO:0000313" key="3">
    <source>
        <dbReference type="Proteomes" id="UP000036867"/>
    </source>
</evidence>
<dbReference type="InterPro" id="IPR016181">
    <property type="entry name" value="Acyl_CoA_acyltransferase"/>
</dbReference>
<feature type="domain" description="N-acetyltransferase" evidence="1">
    <location>
        <begin position="3"/>
        <end position="157"/>
    </location>
</feature>
<keyword evidence="2" id="KW-0808">Transferase</keyword>
<dbReference type="PANTHER" id="PTHR43617:SF2">
    <property type="entry name" value="UPF0039 PROTEIN SLL0451"/>
    <property type="match status" value="1"/>
</dbReference>